<evidence type="ECO:0000313" key="2">
    <source>
        <dbReference type="Proteomes" id="UP000042745"/>
    </source>
</evidence>
<dbReference type="EMBL" id="CKGU01000001">
    <property type="protein sequence ID" value="CIS16761.1"/>
    <property type="molecule type" value="Genomic_DNA"/>
</dbReference>
<proteinExistence type="predicted"/>
<protein>
    <submittedName>
        <fullName evidence="1">Uncharacterized protein</fullName>
    </submittedName>
</protein>
<accession>A0AA86Y4I7</accession>
<organism evidence="1 2">
    <name type="scientific">Streptococcus pneumoniae</name>
    <dbReference type="NCBI Taxonomy" id="1313"/>
    <lineage>
        <taxon>Bacteria</taxon>
        <taxon>Bacillati</taxon>
        <taxon>Bacillota</taxon>
        <taxon>Bacilli</taxon>
        <taxon>Lactobacillales</taxon>
        <taxon>Streptococcaceae</taxon>
        <taxon>Streptococcus</taxon>
    </lineage>
</organism>
<gene>
    <name evidence="1" type="ORF">ERS019486_00030</name>
</gene>
<name>A0AA86Y4I7_STREE</name>
<evidence type="ECO:0000313" key="1">
    <source>
        <dbReference type="EMBL" id="CIS16761.1"/>
    </source>
</evidence>
<dbReference type="Proteomes" id="UP000042745">
    <property type="component" value="Unassembled WGS sequence"/>
</dbReference>
<comment type="caution">
    <text evidence="1">The sequence shown here is derived from an EMBL/GenBank/DDBJ whole genome shotgun (WGS) entry which is preliminary data.</text>
</comment>
<dbReference type="AlphaFoldDB" id="A0AA86Y4I7"/>
<reference evidence="1 2" key="1">
    <citation type="submission" date="2015-03" db="EMBL/GenBank/DDBJ databases">
        <authorList>
            <consortium name="Pathogen Informatics"/>
            <person name="Murphy D."/>
        </authorList>
    </citation>
    <scope>NUCLEOTIDE SEQUENCE [LARGE SCALE GENOMIC DNA]</scope>
    <source>
        <strain evidence="2">type strain: N</strain>
    </source>
</reference>
<sequence length="60" mass="7197">MSYSPFIDKMIDELIELVRDDNHTFEPVKVREVKDIVRKMLATHENEVLVRMKQSQDHNK</sequence>